<comment type="caution">
    <text evidence="1">The sequence shown here is derived from an EMBL/GenBank/DDBJ whole genome shotgun (WGS) entry which is preliminary data.</text>
</comment>
<dbReference type="EMBL" id="JOJR01000543">
    <property type="protein sequence ID" value="RCN36601.1"/>
    <property type="molecule type" value="Genomic_DNA"/>
</dbReference>
<evidence type="ECO:0000313" key="2">
    <source>
        <dbReference type="Proteomes" id="UP000252519"/>
    </source>
</evidence>
<organism evidence="1 2">
    <name type="scientific">Ancylostoma caninum</name>
    <name type="common">Dog hookworm</name>
    <dbReference type="NCBI Taxonomy" id="29170"/>
    <lineage>
        <taxon>Eukaryota</taxon>
        <taxon>Metazoa</taxon>
        <taxon>Ecdysozoa</taxon>
        <taxon>Nematoda</taxon>
        <taxon>Chromadorea</taxon>
        <taxon>Rhabditida</taxon>
        <taxon>Rhabditina</taxon>
        <taxon>Rhabditomorpha</taxon>
        <taxon>Strongyloidea</taxon>
        <taxon>Ancylostomatidae</taxon>
        <taxon>Ancylostomatinae</taxon>
        <taxon>Ancylostoma</taxon>
    </lineage>
</organism>
<name>A0A368FWM6_ANCCA</name>
<proteinExistence type="predicted"/>
<evidence type="ECO:0000313" key="1">
    <source>
        <dbReference type="EMBL" id="RCN36601.1"/>
    </source>
</evidence>
<reference evidence="1 2" key="1">
    <citation type="submission" date="2014-10" db="EMBL/GenBank/DDBJ databases">
        <title>Draft genome of the hookworm Ancylostoma caninum.</title>
        <authorList>
            <person name="Mitreva M."/>
        </authorList>
    </citation>
    <scope>NUCLEOTIDE SEQUENCE [LARGE SCALE GENOMIC DNA]</scope>
    <source>
        <strain evidence="1 2">Baltimore</strain>
    </source>
</reference>
<dbReference type="Proteomes" id="UP000252519">
    <property type="component" value="Unassembled WGS sequence"/>
</dbReference>
<feature type="non-terminal residue" evidence="1">
    <location>
        <position position="1"/>
    </location>
</feature>
<keyword evidence="2" id="KW-1185">Reference proteome</keyword>
<accession>A0A368FWM6</accession>
<gene>
    <name evidence="1" type="ORF">ANCCAN_17525</name>
</gene>
<protein>
    <submittedName>
        <fullName evidence="1">Uncharacterized protein</fullName>
    </submittedName>
</protein>
<dbReference type="AlphaFoldDB" id="A0A368FWM6"/>
<sequence>LKKCAAVNSEEIRHCVDEYIQNVPVNPTSALWLLLDPDNLLAAVRCQIKKDTTKGR</sequence>